<name>A0A1B0AXG4_9MUSC</name>
<organism evidence="2 3">
    <name type="scientific">Glossina palpalis gambiensis</name>
    <dbReference type="NCBI Taxonomy" id="67801"/>
    <lineage>
        <taxon>Eukaryota</taxon>
        <taxon>Metazoa</taxon>
        <taxon>Ecdysozoa</taxon>
        <taxon>Arthropoda</taxon>
        <taxon>Hexapoda</taxon>
        <taxon>Insecta</taxon>
        <taxon>Pterygota</taxon>
        <taxon>Neoptera</taxon>
        <taxon>Endopterygota</taxon>
        <taxon>Diptera</taxon>
        <taxon>Brachycera</taxon>
        <taxon>Muscomorpha</taxon>
        <taxon>Hippoboscoidea</taxon>
        <taxon>Glossinidae</taxon>
        <taxon>Glossina</taxon>
    </lineage>
</organism>
<evidence type="ECO:0000256" key="1">
    <source>
        <dbReference type="SAM" id="MobiDB-lite"/>
    </source>
</evidence>
<keyword evidence="3" id="KW-1185">Reference proteome</keyword>
<accession>A0A1B0AXG4</accession>
<dbReference type="EnsemblMetazoa" id="GPPI011976-RA">
    <property type="protein sequence ID" value="GPPI011976-PA"/>
    <property type="gene ID" value="GPPI011976"/>
</dbReference>
<reference evidence="3" key="1">
    <citation type="submission" date="2015-01" db="EMBL/GenBank/DDBJ databases">
        <authorList>
            <person name="Aksoy S."/>
            <person name="Warren W."/>
            <person name="Wilson R.K."/>
        </authorList>
    </citation>
    <scope>NUCLEOTIDE SEQUENCE [LARGE SCALE GENOMIC DNA]</scope>
    <source>
        <strain evidence="3">IAEA</strain>
    </source>
</reference>
<dbReference type="VEuPathDB" id="VectorBase:GPPI011976"/>
<proteinExistence type="predicted"/>
<protein>
    <submittedName>
        <fullName evidence="2">Uncharacterized protein</fullName>
    </submittedName>
</protein>
<sequence>MTKLAPPTSWAPTPRRELFWPRIAALTSSQISSQAAAITFQLNYMATHCEMHDASVVCVGKRLTSITQQLQIQLNTYRQLVTTWTPLDAAFNSPPFKRFNLTRNEVSFSQKELNDATATSTPNGNWWPVASNLLIIIFTLLLPLFSNGELVFKMGEFGLLLKCESILSKPPPTPLSQESAKLSKFCFSLLHLVGEIKAADEEEEEEEKLRVDDVMPKNPEKI</sequence>
<feature type="region of interest" description="Disordered" evidence="1">
    <location>
        <begin position="199"/>
        <end position="222"/>
    </location>
</feature>
<reference evidence="2" key="2">
    <citation type="submission" date="2020-05" db="UniProtKB">
        <authorList>
            <consortium name="EnsemblMetazoa"/>
        </authorList>
    </citation>
    <scope>IDENTIFICATION</scope>
    <source>
        <strain evidence="2">IAEA</strain>
    </source>
</reference>
<dbReference type="AlphaFoldDB" id="A0A1B0AXG4"/>
<evidence type="ECO:0000313" key="3">
    <source>
        <dbReference type="Proteomes" id="UP000092460"/>
    </source>
</evidence>
<evidence type="ECO:0000313" key="2">
    <source>
        <dbReference type="EnsemblMetazoa" id="GPPI011976-PA"/>
    </source>
</evidence>
<dbReference type="Proteomes" id="UP000092460">
    <property type="component" value="Unassembled WGS sequence"/>
</dbReference>
<dbReference type="EMBL" id="JXJN01005257">
    <property type="status" value="NOT_ANNOTATED_CDS"/>
    <property type="molecule type" value="Genomic_DNA"/>
</dbReference>
<feature type="compositionally biased region" description="Basic and acidic residues" evidence="1">
    <location>
        <begin position="207"/>
        <end position="222"/>
    </location>
</feature>